<keyword evidence="2" id="KW-1133">Transmembrane helix</keyword>
<dbReference type="AlphaFoldDB" id="A0A9W8QQG5"/>
<dbReference type="Proteomes" id="UP001144673">
    <property type="component" value="Chromosome 1"/>
</dbReference>
<reference evidence="3" key="1">
    <citation type="journal article" date="2023" name="Access Microbiol">
        <title>De-novo genome assembly for Akanthomyces muscarius, a biocontrol agent of insect agricultural pests.</title>
        <authorList>
            <person name="Erdos Z."/>
            <person name="Studholme D.J."/>
            <person name="Raymond B."/>
            <person name="Sharma M."/>
        </authorList>
    </citation>
    <scope>NUCLEOTIDE SEQUENCE</scope>
    <source>
        <strain evidence="3">Ve6</strain>
    </source>
</reference>
<dbReference type="KEGG" id="amus:LMH87_006540"/>
<keyword evidence="2" id="KW-0472">Membrane</keyword>
<comment type="caution">
    <text evidence="3">The sequence shown here is derived from an EMBL/GenBank/DDBJ whole genome shotgun (WGS) entry which is preliminary data.</text>
</comment>
<feature type="transmembrane region" description="Helical" evidence="2">
    <location>
        <begin position="53"/>
        <end position="72"/>
    </location>
</feature>
<proteinExistence type="predicted"/>
<keyword evidence="2" id="KW-0812">Transmembrane</keyword>
<feature type="region of interest" description="Disordered" evidence="1">
    <location>
        <begin position="1"/>
        <end position="46"/>
    </location>
</feature>
<sequence length="84" mass="8961">MLCTSPAAGGAGGRATSLATKTNDAWRNDGRPQRPRARNRNGPYPLGSRRARATTVFCCILIGAGWSCFVWGSTAHPRVALSCR</sequence>
<dbReference type="RefSeq" id="XP_056059801.1">
    <property type="nucleotide sequence ID" value="XM_056204444.1"/>
</dbReference>
<evidence type="ECO:0000256" key="2">
    <source>
        <dbReference type="SAM" id="Phobius"/>
    </source>
</evidence>
<dbReference type="GeneID" id="80893699"/>
<evidence type="ECO:0000313" key="4">
    <source>
        <dbReference type="Proteomes" id="UP001144673"/>
    </source>
</evidence>
<name>A0A9W8QQG5_AKAMU</name>
<keyword evidence="4" id="KW-1185">Reference proteome</keyword>
<protein>
    <submittedName>
        <fullName evidence="3">Uncharacterized protein</fullName>
    </submittedName>
</protein>
<organism evidence="3 4">
    <name type="scientific">Akanthomyces muscarius</name>
    <name type="common">Entomopathogenic fungus</name>
    <name type="synonym">Lecanicillium muscarium</name>
    <dbReference type="NCBI Taxonomy" id="2231603"/>
    <lineage>
        <taxon>Eukaryota</taxon>
        <taxon>Fungi</taxon>
        <taxon>Dikarya</taxon>
        <taxon>Ascomycota</taxon>
        <taxon>Pezizomycotina</taxon>
        <taxon>Sordariomycetes</taxon>
        <taxon>Hypocreomycetidae</taxon>
        <taxon>Hypocreales</taxon>
        <taxon>Cordycipitaceae</taxon>
        <taxon>Akanthomyces</taxon>
    </lineage>
</organism>
<evidence type="ECO:0000313" key="3">
    <source>
        <dbReference type="EMBL" id="KAJ4164886.1"/>
    </source>
</evidence>
<evidence type="ECO:0000256" key="1">
    <source>
        <dbReference type="SAM" id="MobiDB-lite"/>
    </source>
</evidence>
<dbReference type="EMBL" id="JAJHUN010000001">
    <property type="protein sequence ID" value="KAJ4164886.1"/>
    <property type="molecule type" value="Genomic_DNA"/>
</dbReference>
<gene>
    <name evidence="3" type="ORF">LMH87_006540</name>
</gene>
<accession>A0A9W8QQG5</accession>